<organism evidence="2 3">
    <name type="scientific">Sphingomonas bacterium</name>
    <dbReference type="NCBI Taxonomy" id="1895847"/>
    <lineage>
        <taxon>Bacteria</taxon>
        <taxon>Pseudomonadati</taxon>
        <taxon>Pseudomonadota</taxon>
        <taxon>Alphaproteobacteria</taxon>
        <taxon>Sphingomonadales</taxon>
        <taxon>Sphingomonadaceae</taxon>
        <taxon>Sphingomonas</taxon>
    </lineage>
</organism>
<sequence length="335" mass="34301">MLTRAIAGIAALTFALPAAAQTVKPGALKTYRDWTVGCDNGGRCKAVALAPEDGAADEWPVFMLSIERQAGPAGAVTIGLSGQEEAKPPVAILIDGKPAATMRGKAITGAEASRLAAALAGGTRATIRAGGKSAVNSLAGLSAALRYIDAEQKRAGTVGALVAKGPAPDTAAAPALPVVRAVAATGKAGSLSPTRIAALRKAAECGIADYNDTPPAPEFHALGGGETLVLLPCDSGAYNFISSLYIIGRDGKVRPAQTDAPAGMDPDARVPSVVNGSFERGILSSYAKGRGIGDCGVSQQFAWDGRRFRLTEQSEMGECRGSIDYIATWRARVVR</sequence>
<evidence type="ECO:0000313" key="2">
    <source>
        <dbReference type="EMBL" id="HCB76992.1"/>
    </source>
</evidence>
<keyword evidence="1" id="KW-0732">Signal</keyword>
<comment type="caution">
    <text evidence="2">The sequence shown here is derived from an EMBL/GenBank/DDBJ whole genome shotgun (WGS) entry which is preliminary data.</text>
</comment>
<reference evidence="2 3" key="1">
    <citation type="journal article" date="2018" name="Nat. Biotechnol.">
        <title>A standardized bacterial taxonomy based on genome phylogeny substantially revises the tree of life.</title>
        <authorList>
            <person name="Parks D.H."/>
            <person name="Chuvochina M."/>
            <person name="Waite D.W."/>
            <person name="Rinke C."/>
            <person name="Skarshewski A."/>
            <person name="Chaumeil P.A."/>
            <person name="Hugenholtz P."/>
        </authorList>
    </citation>
    <scope>NUCLEOTIDE SEQUENCE [LARGE SCALE GENOMIC DNA]</scope>
    <source>
        <strain evidence="2">UBA9015</strain>
    </source>
</reference>
<dbReference type="EMBL" id="DOYJ01000354">
    <property type="protein sequence ID" value="HCB76992.1"/>
    <property type="molecule type" value="Genomic_DNA"/>
</dbReference>
<evidence type="ECO:0000256" key="1">
    <source>
        <dbReference type="SAM" id="SignalP"/>
    </source>
</evidence>
<accession>A0A3D0WED5</accession>
<feature type="signal peptide" evidence="1">
    <location>
        <begin position="1"/>
        <end position="20"/>
    </location>
</feature>
<name>A0A3D0WED5_9SPHN</name>
<dbReference type="InterPro" id="IPR009560">
    <property type="entry name" value="DUF1176"/>
</dbReference>
<proteinExistence type="predicted"/>
<evidence type="ECO:0008006" key="4">
    <source>
        <dbReference type="Google" id="ProtNLM"/>
    </source>
</evidence>
<evidence type="ECO:0000313" key="3">
    <source>
        <dbReference type="Proteomes" id="UP000262699"/>
    </source>
</evidence>
<feature type="chain" id="PRO_5017616509" description="DUF1176 domain-containing protein" evidence="1">
    <location>
        <begin position="21"/>
        <end position="335"/>
    </location>
</feature>
<dbReference type="AlphaFoldDB" id="A0A3D0WED5"/>
<gene>
    <name evidence="2" type="ORF">DEP91_12625</name>
</gene>
<dbReference type="Proteomes" id="UP000262699">
    <property type="component" value="Unassembled WGS sequence"/>
</dbReference>
<protein>
    <recommendedName>
        <fullName evidence="4">DUF1176 domain-containing protein</fullName>
    </recommendedName>
</protein>
<dbReference type="Pfam" id="PF06674">
    <property type="entry name" value="DUF1176"/>
    <property type="match status" value="1"/>
</dbReference>